<feature type="compositionally biased region" description="Low complexity" evidence="1">
    <location>
        <begin position="61"/>
        <end position="113"/>
    </location>
</feature>
<evidence type="ECO:0000256" key="1">
    <source>
        <dbReference type="SAM" id="MobiDB-lite"/>
    </source>
</evidence>
<dbReference type="Proteomes" id="UP000193144">
    <property type="component" value="Unassembled WGS sequence"/>
</dbReference>
<comment type="caution">
    <text evidence="2">The sequence shown here is derived from an EMBL/GenBank/DDBJ whole genome shotgun (WGS) entry which is preliminary data.</text>
</comment>
<evidence type="ECO:0000313" key="3">
    <source>
        <dbReference type="Proteomes" id="UP000193144"/>
    </source>
</evidence>
<reference evidence="2 3" key="1">
    <citation type="submission" date="2016-07" db="EMBL/GenBank/DDBJ databases">
        <title>Pervasive Adenine N6-methylation of Active Genes in Fungi.</title>
        <authorList>
            <consortium name="DOE Joint Genome Institute"/>
            <person name="Mondo S.J."/>
            <person name="Dannebaum R.O."/>
            <person name="Kuo R.C."/>
            <person name="Labutti K."/>
            <person name="Haridas S."/>
            <person name="Kuo A."/>
            <person name="Salamov A."/>
            <person name="Ahrendt S.R."/>
            <person name="Lipzen A."/>
            <person name="Sullivan W."/>
            <person name="Andreopoulos W.B."/>
            <person name="Clum A."/>
            <person name="Lindquist E."/>
            <person name="Daum C."/>
            <person name="Ramamoorthy G.K."/>
            <person name="Gryganskyi A."/>
            <person name="Culley D."/>
            <person name="Magnuson J.K."/>
            <person name="James T.Y."/>
            <person name="O'Malley M.A."/>
            <person name="Stajich J.E."/>
            <person name="Spatafora J.W."/>
            <person name="Visel A."/>
            <person name="Grigoriev I.V."/>
        </authorList>
    </citation>
    <scope>NUCLEOTIDE SEQUENCE [LARGE SCALE GENOMIC DNA]</scope>
    <source>
        <strain evidence="2 3">CBS 115471</strain>
    </source>
</reference>
<accession>A0A1Y1ZPC4</accession>
<protein>
    <submittedName>
        <fullName evidence="2">Uncharacterized protein</fullName>
    </submittedName>
</protein>
<gene>
    <name evidence="2" type="ORF">BCR34DRAFT_587429</name>
</gene>
<name>A0A1Y1ZPC4_9PLEO</name>
<sequence length="180" mass="19451">MDGGIGLRKCTSSSLDAYFCMDKKTEGMSNAEACSNSDLFITFQGRNHENMRSTTMTDALTGTPTTRTIIGGAASSSSHSTTSSRTATSSSSNSISSSASSGSASSSAPSSATPGHREYTSSYYSPGHFLNHLFRQDKRLQRRHRRGSRCPSRRYCNSSRGFRISPSLSFARREKTQSGQ</sequence>
<evidence type="ECO:0000313" key="2">
    <source>
        <dbReference type="EMBL" id="ORY12101.1"/>
    </source>
</evidence>
<keyword evidence="3" id="KW-1185">Reference proteome</keyword>
<dbReference type="AlphaFoldDB" id="A0A1Y1ZPC4"/>
<feature type="region of interest" description="Disordered" evidence="1">
    <location>
        <begin position="53"/>
        <end position="119"/>
    </location>
</feature>
<dbReference type="EMBL" id="MCFA01000054">
    <property type="protein sequence ID" value="ORY12101.1"/>
    <property type="molecule type" value="Genomic_DNA"/>
</dbReference>
<proteinExistence type="predicted"/>
<organism evidence="2 3">
    <name type="scientific">Clohesyomyces aquaticus</name>
    <dbReference type="NCBI Taxonomy" id="1231657"/>
    <lineage>
        <taxon>Eukaryota</taxon>
        <taxon>Fungi</taxon>
        <taxon>Dikarya</taxon>
        <taxon>Ascomycota</taxon>
        <taxon>Pezizomycotina</taxon>
        <taxon>Dothideomycetes</taxon>
        <taxon>Pleosporomycetidae</taxon>
        <taxon>Pleosporales</taxon>
        <taxon>Lindgomycetaceae</taxon>
        <taxon>Clohesyomyces</taxon>
    </lineage>
</organism>